<dbReference type="Gene3D" id="3.30.200.20">
    <property type="entry name" value="Phosphorylase Kinase, domain 1"/>
    <property type="match status" value="1"/>
</dbReference>
<keyword evidence="1" id="KW-0472">Membrane</keyword>
<dbReference type="RefSeq" id="WP_200758688.1">
    <property type="nucleotide sequence ID" value="NZ_AP023366.1"/>
</dbReference>
<evidence type="ECO:0000259" key="2">
    <source>
        <dbReference type="PROSITE" id="PS50011"/>
    </source>
</evidence>
<dbReference type="CDD" id="cd06577">
    <property type="entry name" value="PASTA_pknB"/>
    <property type="match status" value="1"/>
</dbReference>
<accession>A0A7I8DGE5</accession>
<dbReference type="Proteomes" id="UP000593802">
    <property type="component" value="Chromosome"/>
</dbReference>
<evidence type="ECO:0000259" key="3">
    <source>
        <dbReference type="PROSITE" id="PS51178"/>
    </source>
</evidence>
<dbReference type="PANTHER" id="PTHR44329">
    <property type="entry name" value="SERINE/THREONINE-PROTEIN KINASE TNNI3K-RELATED"/>
    <property type="match status" value="1"/>
</dbReference>
<evidence type="ECO:0000313" key="5">
    <source>
        <dbReference type="Proteomes" id="UP000593802"/>
    </source>
</evidence>
<dbReference type="Gene3D" id="3.30.10.20">
    <property type="match status" value="1"/>
</dbReference>
<dbReference type="InterPro" id="IPR001245">
    <property type="entry name" value="Ser-Thr/Tyr_kinase_cat_dom"/>
</dbReference>
<feature type="transmembrane region" description="Helical" evidence="1">
    <location>
        <begin position="275"/>
        <end position="294"/>
    </location>
</feature>
<dbReference type="GO" id="GO:0005524">
    <property type="term" value="F:ATP binding"/>
    <property type="evidence" value="ECO:0007669"/>
    <property type="project" value="InterPro"/>
</dbReference>
<dbReference type="Pfam" id="PF07714">
    <property type="entry name" value="PK_Tyr_Ser-Thr"/>
    <property type="match status" value="1"/>
</dbReference>
<dbReference type="PROSITE" id="PS51178">
    <property type="entry name" value="PASTA"/>
    <property type="match status" value="1"/>
</dbReference>
<dbReference type="KEGG" id="eff:skT53_30340"/>
<evidence type="ECO:0000313" key="4">
    <source>
        <dbReference type="EMBL" id="BCJ88049.1"/>
    </source>
</evidence>
<dbReference type="AlphaFoldDB" id="A0A7I8DGE5"/>
<dbReference type="SUPFAM" id="SSF56112">
    <property type="entry name" value="Protein kinase-like (PK-like)"/>
    <property type="match status" value="1"/>
</dbReference>
<dbReference type="SMART" id="SM00220">
    <property type="entry name" value="S_TKc"/>
    <property type="match status" value="1"/>
</dbReference>
<dbReference type="InterPro" id="IPR000719">
    <property type="entry name" value="Prot_kinase_dom"/>
</dbReference>
<protein>
    <recommendedName>
        <fullName evidence="6">PASTA domain-containing protein</fullName>
    </recommendedName>
</protein>
<dbReference type="Gene3D" id="1.10.510.10">
    <property type="entry name" value="Transferase(Phosphotransferase) domain 1"/>
    <property type="match status" value="1"/>
</dbReference>
<keyword evidence="1" id="KW-1133">Transmembrane helix</keyword>
<dbReference type="GO" id="GO:0004674">
    <property type="term" value="F:protein serine/threonine kinase activity"/>
    <property type="evidence" value="ECO:0007669"/>
    <property type="project" value="TreeGrafter"/>
</dbReference>
<keyword evidence="1" id="KW-0812">Transmembrane</keyword>
<feature type="domain" description="PASTA" evidence="3">
    <location>
        <begin position="346"/>
        <end position="410"/>
    </location>
</feature>
<dbReference type="InterPro" id="IPR005543">
    <property type="entry name" value="PASTA_dom"/>
</dbReference>
<evidence type="ECO:0008006" key="6">
    <source>
        <dbReference type="Google" id="ProtNLM"/>
    </source>
</evidence>
<organism evidence="4 5">
    <name type="scientific">Effusibacillus dendaii</name>
    <dbReference type="NCBI Taxonomy" id="2743772"/>
    <lineage>
        <taxon>Bacteria</taxon>
        <taxon>Bacillati</taxon>
        <taxon>Bacillota</taxon>
        <taxon>Bacilli</taxon>
        <taxon>Bacillales</taxon>
        <taxon>Alicyclobacillaceae</taxon>
        <taxon>Effusibacillus</taxon>
    </lineage>
</organism>
<name>A0A7I8DGE5_9BACL</name>
<gene>
    <name evidence="4" type="ORF">skT53_30340</name>
</gene>
<dbReference type="EMBL" id="AP023366">
    <property type="protein sequence ID" value="BCJ88049.1"/>
    <property type="molecule type" value="Genomic_DNA"/>
</dbReference>
<sequence>MQNRTFSDRYQLVERLEASDGVDLYRALDNSFPRNVFITVFSDCDSSTADFFRSRAQSLASLTHHHIMSIFDMQCTGDTCFLISEYREGLTLRETIHRGERFALEDAIFMAMHIAKAVSFAHQKQVVHGNLSSEMIWVQGRDIKVSFVCPRTAYTSVESTEKSDLASLGTIFKELFSATPPLYKPELHNKISEIIDRLTGQRLPVYEDASDLAHDLEMLLRKDANPLYRNFVQEEAEQTRPYYITRQEMEALLSGKKRALFPHSFYKFRSILKSYFAIFTGILTFIVLTAVLSGSELASAPNGSAEKQIMPLLETVPITLTSTAKATEATHSTITISPKEPVSKAGKPMNVPDLSGMQIDEAENVLLSYNMRYVYYVVSSDELPGRVVKQVQQPDSLYKPGERIIFYVSGGK</sequence>
<dbReference type="Pfam" id="PF03793">
    <property type="entry name" value="PASTA"/>
    <property type="match status" value="1"/>
</dbReference>
<dbReference type="PROSITE" id="PS50011">
    <property type="entry name" value="PROTEIN_KINASE_DOM"/>
    <property type="match status" value="1"/>
</dbReference>
<dbReference type="InterPro" id="IPR051681">
    <property type="entry name" value="Ser/Thr_Kinases-Pseudokinases"/>
</dbReference>
<proteinExistence type="predicted"/>
<keyword evidence="5" id="KW-1185">Reference proteome</keyword>
<dbReference type="InterPro" id="IPR011009">
    <property type="entry name" value="Kinase-like_dom_sf"/>
</dbReference>
<reference evidence="4 5" key="1">
    <citation type="submission" date="2020-08" db="EMBL/GenBank/DDBJ databases">
        <title>Complete Genome Sequence of Effusibacillus dendaii Strain skT53, Isolated from Farmland soil.</title>
        <authorList>
            <person name="Konishi T."/>
            <person name="Kawasaki H."/>
        </authorList>
    </citation>
    <scope>NUCLEOTIDE SEQUENCE [LARGE SCALE GENOMIC DNA]</scope>
    <source>
        <strain evidence="5">skT53</strain>
    </source>
</reference>
<dbReference type="SMART" id="SM00740">
    <property type="entry name" value="PASTA"/>
    <property type="match status" value="1"/>
</dbReference>
<evidence type="ECO:0000256" key="1">
    <source>
        <dbReference type="SAM" id="Phobius"/>
    </source>
</evidence>
<feature type="domain" description="Protein kinase" evidence="2">
    <location>
        <begin position="10"/>
        <end position="243"/>
    </location>
</feature>